<organism evidence="5 6">
    <name type="scientific">Dactylonectria estremocensis</name>
    <dbReference type="NCBI Taxonomy" id="1079267"/>
    <lineage>
        <taxon>Eukaryota</taxon>
        <taxon>Fungi</taxon>
        <taxon>Dikarya</taxon>
        <taxon>Ascomycota</taxon>
        <taxon>Pezizomycotina</taxon>
        <taxon>Sordariomycetes</taxon>
        <taxon>Hypocreomycetidae</taxon>
        <taxon>Hypocreales</taxon>
        <taxon>Nectriaceae</taxon>
        <taxon>Dactylonectria</taxon>
    </lineage>
</organism>
<protein>
    <submittedName>
        <fullName evidence="5">Fungal-specific transcription factor</fullName>
    </submittedName>
</protein>
<dbReference type="InterPro" id="IPR036864">
    <property type="entry name" value="Zn2-C6_fun-type_DNA-bd_sf"/>
</dbReference>
<feature type="domain" description="Zn(2)-C6 fungal-type" evidence="4">
    <location>
        <begin position="41"/>
        <end position="73"/>
    </location>
</feature>
<sequence length="862" mass="96591">MRSAIRRLPLDYSRSDTTRTPLNLKTAYGMDPKAKKRAFRACLPCRARKVRCIVTGSCQPCMNCKLDEKECNFVKGGGAQRSPKYPAYRRSSATPDSYSERSSTDHHHRSAHSPRGSDASGTECRLANSQSCEKAASPTSASNRQEPLSLLYDPTDPHYAFLQAPKAQTILPQDLEFLHGQGCFAVPRRAVLDEFMHHYFSFIHPLLPVLNEADFWALYDGDELDISGSRERLSIIVLQGMLFASCTFVSQDTIKALGFKTTQDAKYSFYRRAKLIYDLGYERSSVAIAQAAVLLSHSHLIPLPYGGYKQLGSLWLGIAIHHARDARAHQYNYQPVMQESADEIKRRNVLKRLWMCCLICDRVIPLTSRQSITITRANFDFDASPMLACDDLADEENRSNIYDADDKSRLAQVSVKLVELCVVLTDVLTLASSIRDNPSWGLSQKMADTNHAGVCRVQLQRWYNGFLEMKSAMSSSSNEVVNEEGRGSSVVLFTNLAEMYYHSARLALCHYEMLYLGLAMSSSNPSFKMTDMLEKSYELQNATSQITECLAELTRLRLIRWLPMSAVGCTAFPLALQILDVELLQPKHRTKPFFANHQQQRLNMLIDAMKTYRPRYYIVDWVARTIRHIVAVAHSTQQQPASVASWLEILQRQPGCYLRLAMTMDLSISHGKLPEESDFPPGLRDVVRNGIAATLSPTIASMNINQFRHLEPAANSSDKDTTRSTDTDGKSTPGFPSEDVVFDDNSTTFDFDAPGTVSISPNASSFTDMSAWPDAIFPFNPTSPLTAIQPGLMDFPMGGIVDSSLLFDPSQWTDNQSNSVAEVQDFQVDESFLDMLRETAGINCRNNDERLLDQLGKVVNMS</sequence>
<dbReference type="SUPFAM" id="SSF57701">
    <property type="entry name" value="Zn2/Cys6 DNA-binding domain"/>
    <property type="match status" value="1"/>
</dbReference>
<evidence type="ECO:0000256" key="3">
    <source>
        <dbReference type="SAM" id="MobiDB-lite"/>
    </source>
</evidence>
<dbReference type="PROSITE" id="PS00463">
    <property type="entry name" value="ZN2_CY6_FUNGAL_1"/>
    <property type="match status" value="1"/>
</dbReference>
<evidence type="ECO:0000313" key="6">
    <source>
        <dbReference type="Proteomes" id="UP000717696"/>
    </source>
</evidence>
<dbReference type="InterPro" id="IPR052761">
    <property type="entry name" value="Fungal_Detox/Toxin_TFs"/>
</dbReference>
<dbReference type="PROSITE" id="PS50048">
    <property type="entry name" value="ZN2_CY6_FUNGAL_2"/>
    <property type="match status" value="1"/>
</dbReference>
<dbReference type="Gene3D" id="4.10.240.10">
    <property type="entry name" value="Zn(2)-C6 fungal-type DNA-binding domain"/>
    <property type="match status" value="1"/>
</dbReference>
<dbReference type="CDD" id="cd00067">
    <property type="entry name" value="GAL4"/>
    <property type="match status" value="1"/>
</dbReference>
<dbReference type="InterPro" id="IPR007219">
    <property type="entry name" value="XnlR_reg_dom"/>
</dbReference>
<comment type="caution">
    <text evidence="5">The sequence shown here is derived from an EMBL/GenBank/DDBJ whole genome shotgun (WGS) entry which is preliminary data.</text>
</comment>
<evidence type="ECO:0000256" key="1">
    <source>
        <dbReference type="ARBA" id="ARBA00022723"/>
    </source>
</evidence>
<dbReference type="EMBL" id="JAGMUU010000012">
    <property type="protein sequence ID" value="KAH7141466.1"/>
    <property type="molecule type" value="Genomic_DNA"/>
</dbReference>
<keyword evidence="1" id="KW-0479">Metal-binding</keyword>
<dbReference type="GO" id="GO:0006351">
    <property type="term" value="P:DNA-templated transcription"/>
    <property type="evidence" value="ECO:0007669"/>
    <property type="project" value="InterPro"/>
</dbReference>
<evidence type="ECO:0000259" key="4">
    <source>
        <dbReference type="PROSITE" id="PS50048"/>
    </source>
</evidence>
<proteinExistence type="predicted"/>
<dbReference type="Pfam" id="PF04082">
    <property type="entry name" value="Fungal_trans"/>
    <property type="match status" value="1"/>
</dbReference>
<keyword evidence="2" id="KW-0539">Nucleus</keyword>
<feature type="compositionally biased region" description="Basic and acidic residues" evidence="3">
    <location>
        <begin position="717"/>
        <end position="729"/>
    </location>
</feature>
<dbReference type="AlphaFoldDB" id="A0A9P9J325"/>
<feature type="region of interest" description="Disordered" evidence="3">
    <location>
        <begin position="711"/>
        <end position="742"/>
    </location>
</feature>
<gene>
    <name evidence="5" type="ORF">B0J13DRAFT_556892</name>
</gene>
<dbReference type="GO" id="GO:0003677">
    <property type="term" value="F:DNA binding"/>
    <property type="evidence" value="ECO:0007669"/>
    <property type="project" value="InterPro"/>
</dbReference>
<dbReference type="Proteomes" id="UP000717696">
    <property type="component" value="Unassembled WGS sequence"/>
</dbReference>
<evidence type="ECO:0000313" key="5">
    <source>
        <dbReference type="EMBL" id="KAH7141466.1"/>
    </source>
</evidence>
<feature type="region of interest" description="Disordered" evidence="3">
    <location>
        <begin position="79"/>
        <end position="123"/>
    </location>
</feature>
<dbReference type="CDD" id="cd12148">
    <property type="entry name" value="fungal_TF_MHR"/>
    <property type="match status" value="1"/>
</dbReference>
<dbReference type="PANTHER" id="PTHR47425:SF2">
    <property type="entry name" value="FARB-RELATED"/>
    <property type="match status" value="1"/>
</dbReference>
<dbReference type="PANTHER" id="PTHR47425">
    <property type="entry name" value="FARB-RELATED"/>
    <property type="match status" value="1"/>
</dbReference>
<dbReference type="InterPro" id="IPR001138">
    <property type="entry name" value="Zn2Cys6_DnaBD"/>
</dbReference>
<name>A0A9P9J325_9HYPO</name>
<keyword evidence="6" id="KW-1185">Reference proteome</keyword>
<accession>A0A9P9J325</accession>
<dbReference type="OrthoDB" id="5121955at2759"/>
<dbReference type="GO" id="GO:0000981">
    <property type="term" value="F:DNA-binding transcription factor activity, RNA polymerase II-specific"/>
    <property type="evidence" value="ECO:0007669"/>
    <property type="project" value="InterPro"/>
</dbReference>
<evidence type="ECO:0000256" key="2">
    <source>
        <dbReference type="ARBA" id="ARBA00023242"/>
    </source>
</evidence>
<dbReference type="GO" id="GO:0008270">
    <property type="term" value="F:zinc ion binding"/>
    <property type="evidence" value="ECO:0007669"/>
    <property type="project" value="InterPro"/>
</dbReference>
<reference evidence="5" key="1">
    <citation type="journal article" date="2021" name="Nat. Commun.">
        <title>Genetic determinants of endophytism in the Arabidopsis root mycobiome.</title>
        <authorList>
            <person name="Mesny F."/>
            <person name="Miyauchi S."/>
            <person name="Thiergart T."/>
            <person name="Pickel B."/>
            <person name="Atanasova L."/>
            <person name="Karlsson M."/>
            <person name="Huettel B."/>
            <person name="Barry K.W."/>
            <person name="Haridas S."/>
            <person name="Chen C."/>
            <person name="Bauer D."/>
            <person name="Andreopoulos W."/>
            <person name="Pangilinan J."/>
            <person name="LaButti K."/>
            <person name="Riley R."/>
            <person name="Lipzen A."/>
            <person name="Clum A."/>
            <person name="Drula E."/>
            <person name="Henrissat B."/>
            <person name="Kohler A."/>
            <person name="Grigoriev I.V."/>
            <person name="Martin F.M."/>
            <person name="Hacquard S."/>
        </authorList>
    </citation>
    <scope>NUCLEOTIDE SEQUENCE</scope>
    <source>
        <strain evidence="5">MPI-CAGE-AT-0021</strain>
    </source>
</reference>